<evidence type="ECO:0000259" key="1">
    <source>
        <dbReference type="Pfam" id="PF17921"/>
    </source>
</evidence>
<sequence length="87" mass="10463">MDVLRTSYESDPLFNKVLQSPSQYKTFRVRDGFIYTTNRRGDEVLCIPRVKYKGRTTTQLILDQAHETLGHFGAQRTSEYVRRWFWW</sequence>
<evidence type="ECO:0000313" key="3">
    <source>
        <dbReference type="Proteomes" id="UP000308197"/>
    </source>
</evidence>
<dbReference type="Proteomes" id="UP000308197">
    <property type="component" value="Unassembled WGS sequence"/>
</dbReference>
<proteinExistence type="predicted"/>
<dbReference type="InterPro" id="IPR041588">
    <property type="entry name" value="Integrase_H2C2"/>
</dbReference>
<dbReference type="AlphaFoldDB" id="A0A5C3NSN1"/>
<evidence type="ECO:0000313" key="2">
    <source>
        <dbReference type="EMBL" id="TFK80012.1"/>
    </source>
</evidence>
<feature type="domain" description="Integrase zinc-binding" evidence="1">
    <location>
        <begin position="57"/>
        <end position="87"/>
    </location>
</feature>
<keyword evidence="3" id="KW-1185">Reference proteome</keyword>
<reference evidence="2 3" key="1">
    <citation type="journal article" date="2019" name="Nat. Ecol. Evol.">
        <title>Megaphylogeny resolves global patterns of mushroom evolution.</title>
        <authorList>
            <person name="Varga T."/>
            <person name="Krizsan K."/>
            <person name="Foldi C."/>
            <person name="Dima B."/>
            <person name="Sanchez-Garcia M."/>
            <person name="Sanchez-Ramirez S."/>
            <person name="Szollosi G.J."/>
            <person name="Szarkandi J.G."/>
            <person name="Papp V."/>
            <person name="Albert L."/>
            <person name="Andreopoulos W."/>
            <person name="Angelini C."/>
            <person name="Antonin V."/>
            <person name="Barry K.W."/>
            <person name="Bougher N.L."/>
            <person name="Buchanan P."/>
            <person name="Buyck B."/>
            <person name="Bense V."/>
            <person name="Catcheside P."/>
            <person name="Chovatia M."/>
            <person name="Cooper J."/>
            <person name="Damon W."/>
            <person name="Desjardin D."/>
            <person name="Finy P."/>
            <person name="Geml J."/>
            <person name="Haridas S."/>
            <person name="Hughes K."/>
            <person name="Justo A."/>
            <person name="Karasinski D."/>
            <person name="Kautmanova I."/>
            <person name="Kiss B."/>
            <person name="Kocsube S."/>
            <person name="Kotiranta H."/>
            <person name="LaButti K.M."/>
            <person name="Lechner B.E."/>
            <person name="Liimatainen K."/>
            <person name="Lipzen A."/>
            <person name="Lukacs Z."/>
            <person name="Mihaltcheva S."/>
            <person name="Morgado L.N."/>
            <person name="Niskanen T."/>
            <person name="Noordeloos M.E."/>
            <person name="Ohm R.A."/>
            <person name="Ortiz-Santana B."/>
            <person name="Ovrebo C."/>
            <person name="Racz N."/>
            <person name="Riley R."/>
            <person name="Savchenko A."/>
            <person name="Shiryaev A."/>
            <person name="Soop K."/>
            <person name="Spirin V."/>
            <person name="Szebenyi C."/>
            <person name="Tomsovsky M."/>
            <person name="Tulloss R.E."/>
            <person name="Uehling J."/>
            <person name="Grigoriev I.V."/>
            <person name="Vagvolgyi C."/>
            <person name="Papp T."/>
            <person name="Martin F.M."/>
            <person name="Miettinen O."/>
            <person name="Hibbett D.S."/>
            <person name="Nagy L.G."/>
        </authorList>
    </citation>
    <scope>NUCLEOTIDE SEQUENCE [LARGE SCALE GENOMIC DNA]</scope>
    <source>
        <strain evidence="2 3">HHB13444</strain>
    </source>
</reference>
<dbReference type="STRING" id="1314778.A0A5C3NSN1"/>
<name>A0A5C3NSN1_9APHY</name>
<protein>
    <recommendedName>
        <fullName evidence="1">Integrase zinc-binding domain-containing protein</fullName>
    </recommendedName>
</protein>
<dbReference type="InParanoid" id="A0A5C3NSN1"/>
<dbReference type="Gene3D" id="1.10.340.70">
    <property type="match status" value="1"/>
</dbReference>
<organism evidence="2 3">
    <name type="scientific">Polyporus arcularius HHB13444</name>
    <dbReference type="NCBI Taxonomy" id="1314778"/>
    <lineage>
        <taxon>Eukaryota</taxon>
        <taxon>Fungi</taxon>
        <taxon>Dikarya</taxon>
        <taxon>Basidiomycota</taxon>
        <taxon>Agaricomycotina</taxon>
        <taxon>Agaricomycetes</taxon>
        <taxon>Polyporales</taxon>
        <taxon>Polyporaceae</taxon>
        <taxon>Polyporus</taxon>
    </lineage>
</organism>
<feature type="non-terminal residue" evidence="2">
    <location>
        <position position="87"/>
    </location>
</feature>
<dbReference type="EMBL" id="ML211868">
    <property type="protein sequence ID" value="TFK80012.1"/>
    <property type="molecule type" value="Genomic_DNA"/>
</dbReference>
<gene>
    <name evidence="2" type="ORF">K466DRAFT_504609</name>
</gene>
<dbReference type="Pfam" id="PF17921">
    <property type="entry name" value="Integrase_H2C2"/>
    <property type="match status" value="1"/>
</dbReference>
<accession>A0A5C3NSN1</accession>